<dbReference type="Pfam" id="PF09860">
    <property type="entry name" value="DUF2087"/>
    <property type="match status" value="1"/>
</dbReference>
<dbReference type="OrthoDB" id="529288at2"/>
<proteinExistence type="predicted"/>
<protein>
    <recommendedName>
        <fullName evidence="1">DUF2087 domain-containing protein</fullName>
    </recommendedName>
</protein>
<keyword evidence="3" id="KW-1185">Reference proteome</keyword>
<organism evidence="2 3">
    <name type="scientific">Agrococcus pavilionensis RW1</name>
    <dbReference type="NCBI Taxonomy" id="1330458"/>
    <lineage>
        <taxon>Bacteria</taxon>
        <taxon>Bacillati</taxon>
        <taxon>Actinomycetota</taxon>
        <taxon>Actinomycetes</taxon>
        <taxon>Micrococcales</taxon>
        <taxon>Microbacteriaceae</taxon>
        <taxon>Agrococcus</taxon>
    </lineage>
</organism>
<dbReference type="AlphaFoldDB" id="U1MQY2"/>
<accession>U1MQY2</accession>
<sequence length="160" mass="17132">MTDAWRPIAAALADEGRRLAWARIVLGVADRSPVQASALTARERRAVEALERAGLVTVVDGAVLPADPFTPLLGHRPAASGIDRFVRDGRIAAWPKRPADRAALLRWATEHALPAGGSASEAAVTERLAAIIDDPATLRRYLVDAGLLEREADGSAYRRP</sequence>
<dbReference type="EMBL" id="ASHR01000024">
    <property type="protein sequence ID" value="ERG64321.1"/>
    <property type="molecule type" value="Genomic_DNA"/>
</dbReference>
<evidence type="ECO:0000259" key="1">
    <source>
        <dbReference type="Pfam" id="PF09860"/>
    </source>
</evidence>
<feature type="domain" description="DUF2087" evidence="1">
    <location>
        <begin position="90"/>
        <end position="159"/>
    </location>
</feature>
<reference evidence="2 3" key="1">
    <citation type="journal article" date="2013" name="Genome Announc.">
        <title>First draft genome sequence from a member of the genus agrococcus, isolated from modern microbialites.</title>
        <authorList>
            <person name="White R.A.III."/>
            <person name="Grassa C.J."/>
            <person name="Suttle C.A."/>
        </authorList>
    </citation>
    <scope>NUCLEOTIDE SEQUENCE [LARGE SCALE GENOMIC DNA]</scope>
    <source>
        <strain evidence="2 3">RW1</strain>
    </source>
</reference>
<dbReference type="Proteomes" id="UP000016462">
    <property type="component" value="Unassembled WGS sequence"/>
</dbReference>
<dbReference type="RefSeq" id="WP_021010517.1">
    <property type="nucleotide sequence ID" value="NZ_ASHR01000024.1"/>
</dbReference>
<gene>
    <name evidence="2" type="ORF">L332_07620</name>
</gene>
<name>U1MQY2_9MICO</name>
<evidence type="ECO:0000313" key="3">
    <source>
        <dbReference type="Proteomes" id="UP000016462"/>
    </source>
</evidence>
<dbReference type="InterPro" id="IPR018656">
    <property type="entry name" value="DUF2087"/>
</dbReference>
<evidence type="ECO:0000313" key="2">
    <source>
        <dbReference type="EMBL" id="ERG64321.1"/>
    </source>
</evidence>
<comment type="caution">
    <text evidence="2">The sequence shown here is derived from an EMBL/GenBank/DDBJ whole genome shotgun (WGS) entry which is preliminary data.</text>
</comment>